<evidence type="ECO:0000313" key="6">
    <source>
        <dbReference type="Proteomes" id="UP000006054"/>
    </source>
</evidence>
<sequence precursor="true">MKKVICLLVFSFITSLVAAQNKNISIEKIDKENNSLEYLIHKDEKKMFDLSKELLNVSKAKKYIKGQVWALFGQSVYYEHKHEYQKVIQLIDNAIYLAEVDTIKGNKTKLYYLKGTTLSRLGKIDSALLMLEIAQKYLKYTEQERKKDLEYRIQNVIGRSYERTGEMDKAMDSYIKSIQVAEKNSNLVFLGEGLFNLGFVYESQNNLIKAQETYKQALEVSIKAKDTTYMIYNNVYVGGIYVKQEKYKEGIVYLLKALQLAQNQQNEEGLGFVYFELATYYSKENNLEKAIYYLRESRKIDQKVNNIEGVIASYVQIANSYLEFNKYNLALQESIEGIEIAKEANALLYVKDFYLLISQIAEGQKDFKKAYNYHIKYKNMQDSIFNQQTVSQINELQTKYETEKKEQQIKELEQQKTITDLENKNQVAALQAQVSILGLILLAPISLLVGGGWYVNRRHLYLKLEAEQKERAKQMSELKALRSQMNPHFIFNALNSIQDFIMLSEKENAQHYLGKFATLMRGFLDSSSKSKISLDKELSLLKSYIELEGLRLGDEFDYEIIFDDKIDEDELDEIEIPPLLLQPYLENAFKHGLLHKKGNKKLTLDFSKIEKLDKKYFQLKIIDNGIGREKSAEINARKAKTHTSFATQATTERLELLKNQSINNQNIEAKINDLKDNQGNPKGTEILILIPINQH</sequence>
<dbReference type="InterPro" id="IPR010559">
    <property type="entry name" value="Sig_transdc_His_kin_internal"/>
</dbReference>
<keyword evidence="3" id="KW-0732">Signal</keyword>
<reference evidence="6" key="1">
    <citation type="submission" date="2012-06" db="EMBL/GenBank/DDBJ databases">
        <title>The complete genome of Flexibacter litoralis DSM 6794.</title>
        <authorList>
            <person name="Lucas S."/>
            <person name="Copeland A."/>
            <person name="Lapidus A."/>
            <person name="Glavina del Rio T."/>
            <person name="Dalin E."/>
            <person name="Tice H."/>
            <person name="Bruce D."/>
            <person name="Goodwin L."/>
            <person name="Pitluck S."/>
            <person name="Peters L."/>
            <person name="Ovchinnikova G."/>
            <person name="Lu M."/>
            <person name="Kyrpides N."/>
            <person name="Mavromatis K."/>
            <person name="Ivanova N."/>
            <person name="Brettin T."/>
            <person name="Detter J.C."/>
            <person name="Han C."/>
            <person name="Larimer F."/>
            <person name="Land M."/>
            <person name="Hauser L."/>
            <person name="Markowitz V."/>
            <person name="Cheng J.-F."/>
            <person name="Hugenholtz P."/>
            <person name="Woyke T."/>
            <person name="Wu D."/>
            <person name="Spring S."/>
            <person name="Lang E."/>
            <person name="Kopitz M."/>
            <person name="Brambilla E."/>
            <person name="Klenk H.-P."/>
            <person name="Eisen J.A."/>
        </authorList>
    </citation>
    <scope>NUCLEOTIDE SEQUENCE [LARGE SCALE GENOMIC DNA]</scope>
    <source>
        <strain evidence="6">ATCC 23117 / DSM 6794 / NBRC 15988 / NCIMB 1366 / Sio-4</strain>
    </source>
</reference>
<dbReference type="InterPro" id="IPR011990">
    <property type="entry name" value="TPR-like_helical_dom_sf"/>
</dbReference>
<feature type="domain" description="Signal transduction histidine kinase internal region" evidence="4">
    <location>
        <begin position="476"/>
        <end position="556"/>
    </location>
</feature>
<evidence type="ECO:0000259" key="4">
    <source>
        <dbReference type="Pfam" id="PF06580"/>
    </source>
</evidence>
<dbReference type="STRING" id="880071.Fleli_0774"/>
<dbReference type="SMART" id="SM00028">
    <property type="entry name" value="TPR"/>
    <property type="match status" value="7"/>
</dbReference>
<dbReference type="Pfam" id="PF13424">
    <property type="entry name" value="TPR_12"/>
    <property type="match status" value="2"/>
</dbReference>
<gene>
    <name evidence="5" type="ordered locus">Fleli_0774</name>
</gene>
<dbReference type="Gene3D" id="1.25.40.10">
    <property type="entry name" value="Tetratricopeptide repeat domain"/>
    <property type="match status" value="2"/>
</dbReference>
<dbReference type="HOGENOM" id="CLU_000445_106_4_10"/>
<keyword evidence="1" id="KW-0802">TPR repeat</keyword>
<proteinExistence type="predicted"/>
<dbReference type="PANTHER" id="PTHR34220:SF7">
    <property type="entry name" value="SENSOR HISTIDINE KINASE YPDA"/>
    <property type="match status" value="1"/>
</dbReference>
<dbReference type="AlphaFoldDB" id="I4AGZ9"/>
<protein>
    <submittedName>
        <fullName evidence="5">Putative regulator of cell autolysis</fullName>
    </submittedName>
</protein>
<dbReference type="Proteomes" id="UP000006054">
    <property type="component" value="Chromosome"/>
</dbReference>
<dbReference type="GO" id="GO:0016020">
    <property type="term" value="C:membrane"/>
    <property type="evidence" value="ECO:0007669"/>
    <property type="project" value="InterPro"/>
</dbReference>
<dbReference type="GO" id="GO:0000155">
    <property type="term" value="F:phosphorelay sensor kinase activity"/>
    <property type="evidence" value="ECO:0007669"/>
    <property type="project" value="InterPro"/>
</dbReference>
<dbReference type="SUPFAM" id="SSF48452">
    <property type="entry name" value="TPR-like"/>
    <property type="match status" value="2"/>
</dbReference>
<feature type="chain" id="PRO_5003685837" evidence="3">
    <location>
        <begin position="19"/>
        <end position="695"/>
    </location>
</feature>
<dbReference type="InterPro" id="IPR036890">
    <property type="entry name" value="HATPase_C_sf"/>
</dbReference>
<dbReference type="eggNOG" id="COG2972">
    <property type="taxonomic scope" value="Bacteria"/>
</dbReference>
<organism evidence="5 6">
    <name type="scientific">Bernardetia litoralis (strain ATCC 23117 / DSM 6794 / NBRC 15988 / NCIMB 1366 / Fx l1 / Sio-4)</name>
    <name type="common">Flexibacter litoralis</name>
    <dbReference type="NCBI Taxonomy" id="880071"/>
    <lineage>
        <taxon>Bacteria</taxon>
        <taxon>Pseudomonadati</taxon>
        <taxon>Bacteroidota</taxon>
        <taxon>Cytophagia</taxon>
        <taxon>Cytophagales</taxon>
        <taxon>Bernardetiaceae</taxon>
        <taxon>Bernardetia</taxon>
    </lineage>
</organism>
<dbReference type="KEGG" id="fli:Fleli_0774"/>
<evidence type="ECO:0000256" key="3">
    <source>
        <dbReference type="SAM" id="SignalP"/>
    </source>
</evidence>
<dbReference type="Pfam" id="PF06580">
    <property type="entry name" value="His_kinase"/>
    <property type="match status" value="1"/>
</dbReference>
<dbReference type="PROSITE" id="PS50005">
    <property type="entry name" value="TPR"/>
    <property type="match status" value="2"/>
</dbReference>
<dbReference type="EMBL" id="CP003345">
    <property type="protein sequence ID" value="AFM03234.1"/>
    <property type="molecule type" value="Genomic_DNA"/>
</dbReference>
<dbReference type="OrthoDB" id="6190788at2"/>
<evidence type="ECO:0000256" key="2">
    <source>
        <dbReference type="SAM" id="Coils"/>
    </source>
</evidence>
<name>I4AGZ9_BERLS</name>
<dbReference type="eggNOG" id="COG0457">
    <property type="taxonomic scope" value="Bacteria"/>
</dbReference>
<dbReference type="InterPro" id="IPR050640">
    <property type="entry name" value="Bact_2-comp_sensor_kinase"/>
</dbReference>
<feature type="coiled-coil region" evidence="2">
    <location>
        <begin position="386"/>
        <end position="422"/>
    </location>
</feature>
<evidence type="ECO:0000256" key="1">
    <source>
        <dbReference type="PROSITE-ProRule" id="PRU00339"/>
    </source>
</evidence>
<accession>I4AGZ9</accession>
<feature type="repeat" description="TPR" evidence="1">
    <location>
        <begin position="191"/>
        <end position="224"/>
    </location>
</feature>
<keyword evidence="6" id="KW-1185">Reference proteome</keyword>
<dbReference type="PANTHER" id="PTHR34220">
    <property type="entry name" value="SENSOR HISTIDINE KINASE YPDA"/>
    <property type="match status" value="1"/>
</dbReference>
<dbReference type="Gene3D" id="3.30.565.10">
    <property type="entry name" value="Histidine kinase-like ATPase, C-terminal domain"/>
    <property type="match status" value="1"/>
</dbReference>
<dbReference type="RefSeq" id="WP_014796692.1">
    <property type="nucleotide sequence ID" value="NC_018018.1"/>
</dbReference>
<feature type="repeat" description="TPR" evidence="1">
    <location>
        <begin position="151"/>
        <end position="184"/>
    </location>
</feature>
<feature type="signal peptide" evidence="3">
    <location>
        <begin position="1"/>
        <end position="18"/>
    </location>
</feature>
<dbReference type="InterPro" id="IPR019734">
    <property type="entry name" value="TPR_rpt"/>
</dbReference>
<evidence type="ECO:0000313" key="5">
    <source>
        <dbReference type="EMBL" id="AFM03234.1"/>
    </source>
</evidence>
<keyword evidence="2" id="KW-0175">Coiled coil</keyword>